<dbReference type="InterPro" id="IPR036390">
    <property type="entry name" value="WH_DNA-bd_sf"/>
</dbReference>
<accession>A0ABZ0PLG6</accession>
<keyword evidence="3" id="KW-1185">Reference proteome</keyword>
<keyword evidence="1" id="KW-0238">DNA-binding</keyword>
<evidence type="ECO:0000256" key="1">
    <source>
        <dbReference type="ARBA" id="ARBA00023125"/>
    </source>
</evidence>
<reference evidence="2 3" key="1">
    <citation type="submission" date="2023-11" db="EMBL/GenBank/DDBJ databases">
        <title>Arctic aerobic anoxygenic photoheterotroph Sediminicoccus rosea KRV36 adapts its photosynthesis to long days of polar summer.</title>
        <authorList>
            <person name="Tomasch J."/>
            <person name="Kopejtka K."/>
            <person name="Bily T."/>
            <person name="Gardiner A.T."/>
            <person name="Gardian Z."/>
            <person name="Shivaramu S."/>
            <person name="Koblizek M."/>
            <person name="Engelhardt F."/>
            <person name="Kaftan D."/>
        </authorList>
    </citation>
    <scope>NUCLEOTIDE SEQUENCE [LARGE SCALE GENOMIC DNA]</scope>
    <source>
        <strain evidence="2 3">R-30</strain>
    </source>
</reference>
<evidence type="ECO:0000313" key="2">
    <source>
        <dbReference type="EMBL" id="WPB86581.1"/>
    </source>
</evidence>
<proteinExistence type="predicted"/>
<organism evidence="2 3">
    <name type="scientific">Sediminicoccus rosea</name>
    <dbReference type="NCBI Taxonomy" id="1225128"/>
    <lineage>
        <taxon>Bacteria</taxon>
        <taxon>Pseudomonadati</taxon>
        <taxon>Pseudomonadota</taxon>
        <taxon>Alphaproteobacteria</taxon>
        <taxon>Acetobacterales</taxon>
        <taxon>Roseomonadaceae</taxon>
        <taxon>Sediminicoccus</taxon>
    </lineage>
</organism>
<evidence type="ECO:0000313" key="3">
    <source>
        <dbReference type="Proteomes" id="UP001305521"/>
    </source>
</evidence>
<dbReference type="PROSITE" id="PS51197">
    <property type="entry name" value="HTH_RRF2_2"/>
    <property type="match status" value="1"/>
</dbReference>
<gene>
    <name evidence="2" type="ORF">R9Z33_06805</name>
</gene>
<dbReference type="RefSeq" id="WP_318650552.1">
    <property type="nucleotide sequence ID" value="NZ_CP137852.1"/>
</dbReference>
<dbReference type="SUPFAM" id="SSF46785">
    <property type="entry name" value="Winged helix' DNA-binding domain"/>
    <property type="match status" value="1"/>
</dbReference>
<dbReference type="NCBIfam" id="TIGR00738">
    <property type="entry name" value="rrf2_super"/>
    <property type="match status" value="1"/>
</dbReference>
<dbReference type="InterPro" id="IPR000944">
    <property type="entry name" value="Tscrpt_reg_Rrf2"/>
</dbReference>
<dbReference type="Gene3D" id="1.10.10.10">
    <property type="entry name" value="Winged helix-like DNA-binding domain superfamily/Winged helix DNA-binding domain"/>
    <property type="match status" value="1"/>
</dbReference>
<dbReference type="EMBL" id="CP137852">
    <property type="protein sequence ID" value="WPB86581.1"/>
    <property type="molecule type" value="Genomic_DNA"/>
</dbReference>
<protein>
    <submittedName>
        <fullName evidence="2">Rrf2 family transcriptional regulator</fullName>
    </submittedName>
</protein>
<name>A0ABZ0PLG6_9PROT</name>
<dbReference type="InterPro" id="IPR036388">
    <property type="entry name" value="WH-like_DNA-bd_sf"/>
</dbReference>
<dbReference type="Proteomes" id="UP001305521">
    <property type="component" value="Chromosome"/>
</dbReference>
<dbReference type="Pfam" id="PF02082">
    <property type="entry name" value="Rrf2"/>
    <property type="match status" value="1"/>
</dbReference>
<sequence>MRLTSLTDFSLRMLIHLAVQPQGRATIAEVARAYAISEAHLMKVAHQLGQAGLVRTLRGRGGGLALARDAAGISAGEVVRRMEPDLDLVPCLAGGSCAITPACLLKHRLAEARAAFLAVLDATSLAELAAPATALRGLLGLSEPA</sequence>
<dbReference type="PANTHER" id="PTHR33221:SF4">
    <property type="entry name" value="HTH-TYPE TRANSCRIPTIONAL REPRESSOR NSRR"/>
    <property type="match status" value="1"/>
</dbReference>
<dbReference type="PANTHER" id="PTHR33221">
    <property type="entry name" value="WINGED HELIX-TURN-HELIX TRANSCRIPTIONAL REGULATOR, RRF2 FAMILY"/>
    <property type="match status" value="1"/>
</dbReference>